<protein>
    <submittedName>
        <fullName evidence="1">Uncharacterized protein</fullName>
    </submittedName>
</protein>
<dbReference type="AlphaFoldDB" id="A0A428Q457"/>
<reference evidence="1 2" key="1">
    <citation type="submission" date="2017-06" db="EMBL/GenBank/DDBJ databases">
        <title>Comparative genomic analysis of Ambrosia Fusariam Clade fungi.</title>
        <authorList>
            <person name="Stajich J.E."/>
            <person name="Carrillo J."/>
            <person name="Kijimoto T."/>
            <person name="Eskalen A."/>
            <person name="O'Donnell K."/>
            <person name="Kasson M."/>
        </authorList>
    </citation>
    <scope>NUCLEOTIDE SEQUENCE [LARGE SCALE GENOMIC DNA]</scope>
    <source>
        <strain evidence="1 2">NRRL62584</strain>
    </source>
</reference>
<comment type="caution">
    <text evidence="1">The sequence shown here is derived from an EMBL/GenBank/DDBJ whole genome shotgun (WGS) entry which is preliminary data.</text>
</comment>
<proteinExistence type="predicted"/>
<evidence type="ECO:0000313" key="1">
    <source>
        <dbReference type="EMBL" id="RSL60075.1"/>
    </source>
</evidence>
<evidence type="ECO:0000313" key="2">
    <source>
        <dbReference type="Proteomes" id="UP000288168"/>
    </source>
</evidence>
<name>A0A428Q457_9HYPO</name>
<keyword evidence="2" id="KW-1185">Reference proteome</keyword>
<gene>
    <name evidence="1" type="ORF">CEP54_007002</name>
</gene>
<sequence>MFGEMRVDGDNSGFKVDTEAIWRVGDESGLRRAAQSEWSRLQPMRLIDPRCESVASQVASVVTASDGQSISGHLQRVYSNLVYPAR</sequence>
<dbReference type="EMBL" id="NKCI01000061">
    <property type="protein sequence ID" value="RSL60075.1"/>
    <property type="molecule type" value="Genomic_DNA"/>
</dbReference>
<dbReference type="Proteomes" id="UP000288168">
    <property type="component" value="Unassembled WGS sequence"/>
</dbReference>
<organism evidence="1 2">
    <name type="scientific">Fusarium duplospermum</name>
    <dbReference type="NCBI Taxonomy" id="1325734"/>
    <lineage>
        <taxon>Eukaryota</taxon>
        <taxon>Fungi</taxon>
        <taxon>Dikarya</taxon>
        <taxon>Ascomycota</taxon>
        <taxon>Pezizomycotina</taxon>
        <taxon>Sordariomycetes</taxon>
        <taxon>Hypocreomycetidae</taxon>
        <taxon>Hypocreales</taxon>
        <taxon>Nectriaceae</taxon>
        <taxon>Fusarium</taxon>
        <taxon>Fusarium solani species complex</taxon>
    </lineage>
</organism>
<accession>A0A428Q457</accession>